<dbReference type="InterPro" id="IPR039008">
    <property type="entry name" value="IF_rod_dom"/>
</dbReference>
<feature type="coiled-coil region" evidence="4">
    <location>
        <begin position="169"/>
        <end position="357"/>
    </location>
</feature>
<evidence type="ECO:0000256" key="2">
    <source>
        <dbReference type="ARBA" id="ARBA00023054"/>
    </source>
</evidence>
<dbReference type="PROSITE" id="PS00226">
    <property type="entry name" value="IF_ROD_1"/>
    <property type="match status" value="1"/>
</dbReference>
<comment type="similarity">
    <text evidence="3">Belongs to the intermediate filament family.</text>
</comment>
<dbReference type="Gene3D" id="1.20.5.500">
    <property type="entry name" value="Single helix bin"/>
    <property type="match status" value="1"/>
</dbReference>
<feature type="compositionally biased region" description="Polar residues" evidence="5">
    <location>
        <begin position="97"/>
        <end position="117"/>
    </location>
</feature>
<dbReference type="PRINTS" id="PR01248">
    <property type="entry name" value="TYPE1KERATIN"/>
</dbReference>
<dbReference type="InterPro" id="IPR050405">
    <property type="entry name" value="Intermediate_filament"/>
</dbReference>
<dbReference type="Proteomes" id="UP001158576">
    <property type="component" value="Chromosome XSR"/>
</dbReference>
<feature type="coiled-coil region" evidence="4">
    <location>
        <begin position="391"/>
        <end position="478"/>
    </location>
</feature>
<dbReference type="InterPro" id="IPR018039">
    <property type="entry name" value="IF_conserved"/>
</dbReference>
<name>A0ABN7SA73_OIKDI</name>
<evidence type="ECO:0000256" key="5">
    <source>
        <dbReference type="SAM" id="MobiDB-lite"/>
    </source>
</evidence>
<gene>
    <name evidence="7" type="ORF">OKIOD_LOCUS6135</name>
</gene>
<organism evidence="7 8">
    <name type="scientific">Oikopleura dioica</name>
    <name type="common">Tunicate</name>
    <dbReference type="NCBI Taxonomy" id="34765"/>
    <lineage>
        <taxon>Eukaryota</taxon>
        <taxon>Metazoa</taxon>
        <taxon>Chordata</taxon>
        <taxon>Tunicata</taxon>
        <taxon>Appendicularia</taxon>
        <taxon>Copelata</taxon>
        <taxon>Oikopleuridae</taxon>
        <taxon>Oikopleura</taxon>
    </lineage>
</organism>
<keyword evidence="1 3" id="KW-0403">Intermediate filament</keyword>
<evidence type="ECO:0000256" key="1">
    <source>
        <dbReference type="ARBA" id="ARBA00022754"/>
    </source>
</evidence>
<evidence type="ECO:0000313" key="7">
    <source>
        <dbReference type="EMBL" id="CAG5096349.1"/>
    </source>
</evidence>
<feature type="compositionally biased region" description="Low complexity" evidence="5">
    <location>
        <begin position="126"/>
        <end position="135"/>
    </location>
</feature>
<dbReference type="PANTHER" id="PTHR45652">
    <property type="entry name" value="GLIAL FIBRILLARY ACIDIC PROTEIN"/>
    <property type="match status" value="1"/>
</dbReference>
<dbReference type="EMBL" id="OU015569">
    <property type="protein sequence ID" value="CAG5096349.1"/>
    <property type="molecule type" value="Genomic_DNA"/>
</dbReference>
<dbReference type="Gene3D" id="1.20.5.1160">
    <property type="entry name" value="Vasodilator-stimulated phosphoprotein"/>
    <property type="match status" value="1"/>
</dbReference>
<dbReference type="Pfam" id="PF00038">
    <property type="entry name" value="Filament"/>
    <property type="match status" value="1"/>
</dbReference>
<feature type="region of interest" description="Disordered" evidence="5">
    <location>
        <begin position="1"/>
        <end position="24"/>
    </location>
</feature>
<feature type="domain" description="IF rod" evidence="6">
    <location>
        <begin position="172"/>
        <end position="479"/>
    </location>
</feature>
<keyword evidence="2 4" id="KW-0175">Coiled coil</keyword>
<accession>A0ABN7SA73</accession>
<evidence type="ECO:0000313" key="8">
    <source>
        <dbReference type="Proteomes" id="UP001158576"/>
    </source>
</evidence>
<keyword evidence="8" id="KW-1185">Reference proteome</keyword>
<feature type="compositionally biased region" description="Basic and acidic residues" evidence="5">
    <location>
        <begin position="597"/>
        <end position="617"/>
    </location>
</feature>
<evidence type="ECO:0000256" key="3">
    <source>
        <dbReference type="RuleBase" id="RU000685"/>
    </source>
</evidence>
<evidence type="ECO:0000259" key="6">
    <source>
        <dbReference type="PROSITE" id="PS51842"/>
    </source>
</evidence>
<dbReference type="SMART" id="SM01391">
    <property type="entry name" value="Filament"/>
    <property type="match status" value="1"/>
</dbReference>
<feature type="region of interest" description="Disordered" evidence="5">
    <location>
        <begin position="520"/>
        <end position="634"/>
    </location>
</feature>
<feature type="compositionally biased region" description="Low complexity" evidence="5">
    <location>
        <begin position="529"/>
        <end position="543"/>
    </location>
</feature>
<dbReference type="PROSITE" id="PS51842">
    <property type="entry name" value="IF_ROD_2"/>
    <property type="match status" value="1"/>
</dbReference>
<protein>
    <submittedName>
        <fullName evidence="7">Oidioi.mRNA.OKI2018_I69.XSR.g14577.t1.cds</fullName>
    </submittedName>
</protein>
<proteinExistence type="inferred from homology"/>
<dbReference type="PANTHER" id="PTHR45652:SF21">
    <property type="entry name" value="ZINC FINGER CCCH DOMAIN-CONTAINING PROTEIN 13-LIKE ISOFORM X1"/>
    <property type="match status" value="1"/>
</dbReference>
<feature type="region of interest" description="Disordered" evidence="5">
    <location>
        <begin position="86"/>
        <end position="149"/>
    </location>
</feature>
<dbReference type="Gene3D" id="1.20.5.170">
    <property type="match status" value="1"/>
</dbReference>
<evidence type="ECO:0000256" key="4">
    <source>
        <dbReference type="SAM" id="Coils"/>
    </source>
</evidence>
<reference evidence="7 8" key="1">
    <citation type="submission" date="2021-04" db="EMBL/GenBank/DDBJ databases">
        <authorList>
            <person name="Bliznina A."/>
        </authorList>
    </citation>
    <scope>NUCLEOTIDE SEQUENCE [LARGE SCALE GENOMIC DNA]</scope>
</reference>
<dbReference type="InterPro" id="IPR002957">
    <property type="entry name" value="Keratin_I"/>
</dbReference>
<dbReference type="SUPFAM" id="SSF64593">
    <property type="entry name" value="Intermediate filament protein, coiled coil region"/>
    <property type="match status" value="2"/>
</dbReference>
<sequence>MPKSSVFYTTTLSEKPLSESEKSSLINSDSMEYAANIKADLTGCHQGALSPPLSTCKRSFYISGVHSASEKSKMTKSYEERVSSYRRTFGPEGPGQAQASQQSTRSEHVSYSTSNLLGSSMGGGRTTPTGTSGTRRVQRSHERAKSSGVTRRDLENLAAPIGPQFVSQRTNEKEELKTLNNRFARYLKRVQDLERENKILEAQLTQLKSRGPSNLAEKYEEELRRLRQMVDKLTHERAKAEMERDNFANEAEQYHEKYEEELALRKDLEADLAQMRKDCDDATLVRVDLERKIETMVEEMEFLKKIHADEVRELKDQLNSVEIKIEAAPGPDLMGMIDEIRAQYDKLAAQNKMEAEDMIKARVAKATEQSKKDAEAIREYKDQVGEYRKTVQTLHMEIDSLRSANDSLNRNYSDLEGRSRQDANNFEDQIRALQNEIEDLKSQMANHLRSYQELMNVKAALDLEINTYRNLLEGEEQRLDSRPNNADLMSYAQSTLQQSQPVAQPEELSTVTHKRVVVRTIQTRDGEQTESTESTTVSAGEVEPVSASLKPPMSPSPARRASGEQAGRDRTKKSRVGKKGSQSPQIPRKLLQRARSSSRDSLHSLDSEEVLVRHYSTEDLSVIAQSEDVRESNE</sequence>
<feature type="compositionally biased region" description="Basic and acidic residues" evidence="5">
    <location>
        <begin position="139"/>
        <end position="149"/>
    </location>
</feature>